<feature type="domain" description="RNA polymerase sigma-70 region 2" evidence="7">
    <location>
        <begin position="24"/>
        <end position="90"/>
    </location>
</feature>
<evidence type="ECO:0000256" key="6">
    <source>
        <dbReference type="RuleBase" id="RU000716"/>
    </source>
</evidence>
<protein>
    <recommendedName>
        <fullName evidence="6">RNA polymerase sigma factor</fullName>
    </recommendedName>
</protein>
<dbReference type="Proteomes" id="UP000485569">
    <property type="component" value="Unassembled WGS sequence"/>
</dbReference>
<evidence type="ECO:0000256" key="3">
    <source>
        <dbReference type="ARBA" id="ARBA00023082"/>
    </source>
</evidence>
<dbReference type="InterPro" id="IPR014284">
    <property type="entry name" value="RNA_pol_sigma-70_dom"/>
</dbReference>
<comment type="similarity">
    <text evidence="1 6">Belongs to the sigma-70 factor family. ECF subfamily.</text>
</comment>
<evidence type="ECO:0000259" key="8">
    <source>
        <dbReference type="Pfam" id="PF08281"/>
    </source>
</evidence>
<evidence type="ECO:0000256" key="2">
    <source>
        <dbReference type="ARBA" id="ARBA00023015"/>
    </source>
</evidence>
<evidence type="ECO:0000256" key="5">
    <source>
        <dbReference type="ARBA" id="ARBA00023163"/>
    </source>
</evidence>
<dbReference type="Pfam" id="PF08281">
    <property type="entry name" value="Sigma70_r4_2"/>
    <property type="match status" value="1"/>
</dbReference>
<dbReference type="SUPFAM" id="SSF88946">
    <property type="entry name" value="Sigma2 domain of RNA polymerase sigma factors"/>
    <property type="match status" value="1"/>
</dbReference>
<dbReference type="InterPro" id="IPR013324">
    <property type="entry name" value="RNA_pol_sigma_r3/r4-like"/>
</dbReference>
<gene>
    <name evidence="9" type="primary">sigW</name>
    <name evidence="9" type="ORF">BWY41_00395</name>
</gene>
<dbReference type="InterPro" id="IPR007627">
    <property type="entry name" value="RNA_pol_sigma70_r2"/>
</dbReference>
<dbReference type="EMBL" id="MWBQ01000025">
    <property type="protein sequence ID" value="OQA61001.1"/>
    <property type="molecule type" value="Genomic_DNA"/>
</dbReference>
<dbReference type="PANTHER" id="PTHR43133:SF51">
    <property type="entry name" value="RNA POLYMERASE SIGMA FACTOR"/>
    <property type="match status" value="1"/>
</dbReference>
<organism evidence="9">
    <name type="scientific">Candidatus Atribacter allofermentans</name>
    <dbReference type="NCBI Taxonomy" id="1852833"/>
    <lineage>
        <taxon>Bacteria</taxon>
        <taxon>Pseudomonadati</taxon>
        <taxon>Atribacterota</taxon>
        <taxon>Atribacteria</taxon>
        <taxon>Atribacterales</taxon>
        <taxon>Atribacteraceae</taxon>
        <taxon>Atribacter</taxon>
    </lineage>
</organism>
<dbReference type="GO" id="GO:0016987">
    <property type="term" value="F:sigma factor activity"/>
    <property type="evidence" value="ECO:0007669"/>
    <property type="project" value="UniProtKB-KW"/>
</dbReference>
<accession>A0A1V5T3J4</accession>
<dbReference type="InterPro" id="IPR000838">
    <property type="entry name" value="RNA_pol_sigma70_ECF_CS"/>
</dbReference>
<evidence type="ECO:0000313" key="9">
    <source>
        <dbReference type="EMBL" id="OQA61001.1"/>
    </source>
</evidence>
<proteinExistence type="inferred from homology"/>
<name>A0A1V5T3J4_9BACT</name>
<dbReference type="CDD" id="cd06171">
    <property type="entry name" value="Sigma70_r4"/>
    <property type="match status" value="1"/>
</dbReference>
<dbReference type="Gene3D" id="1.10.10.10">
    <property type="entry name" value="Winged helix-like DNA-binding domain superfamily/Winged helix DNA-binding domain"/>
    <property type="match status" value="1"/>
</dbReference>
<dbReference type="InterPro" id="IPR036388">
    <property type="entry name" value="WH-like_DNA-bd_sf"/>
</dbReference>
<dbReference type="AlphaFoldDB" id="A0A1V5T3J4"/>
<evidence type="ECO:0000256" key="4">
    <source>
        <dbReference type="ARBA" id="ARBA00023125"/>
    </source>
</evidence>
<evidence type="ECO:0000256" key="1">
    <source>
        <dbReference type="ARBA" id="ARBA00010641"/>
    </source>
</evidence>
<keyword evidence="2 6" id="KW-0805">Transcription regulation</keyword>
<feature type="domain" description="RNA polymerase sigma factor 70 region 4 type 2" evidence="8">
    <location>
        <begin position="133"/>
        <end position="183"/>
    </location>
</feature>
<dbReference type="NCBIfam" id="TIGR02937">
    <property type="entry name" value="sigma70-ECF"/>
    <property type="match status" value="1"/>
</dbReference>
<sequence length="192" mass="22708">MVEKTDREIIIEVLNGNRDFFCFLVRKYERPIFNYIFRMVRSKPDAEDLAQDTFVKAFSALNKYDDSYEFSTWIYRIALNVCRDFFRKKKIFFFSLSAPIGDEEESELEDFIPQDSFHNPDDVLLNQELRSGLEKAIRDLPIKFREVIILRHLEGLSYDEISTVTGLPVGTVKTYLHRARKKLQDELGEFLE</sequence>
<dbReference type="InterPro" id="IPR039425">
    <property type="entry name" value="RNA_pol_sigma-70-like"/>
</dbReference>
<keyword evidence="5 6" id="KW-0804">Transcription</keyword>
<dbReference type="GO" id="GO:0006352">
    <property type="term" value="P:DNA-templated transcription initiation"/>
    <property type="evidence" value="ECO:0007669"/>
    <property type="project" value="InterPro"/>
</dbReference>
<keyword evidence="4 6" id="KW-0238">DNA-binding</keyword>
<dbReference type="PROSITE" id="PS01063">
    <property type="entry name" value="SIGMA70_ECF"/>
    <property type="match status" value="1"/>
</dbReference>
<dbReference type="Pfam" id="PF04542">
    <property type="entry name" value="Sigma70_r2"/>
    <property type="match status" value="1"/>
</dbReference>
<dbReference type="InterPro" id="IPR013325">
    <property type="entry name" value="RNA_pol_sigma_r2"/>
</dbReference>
<dbReference type="PANTHER" id="PTHR43133">
    <property type="entry name" value="RNA POLYMERASE ECF-TYPE SIGMA FACTO"/>
    <property type="match status" value="1"/>
</dbReference>
<dbReference type="GO" id="GO:0003677">
    <property type="term" value="F:DNA binding"/>
    <property type="evidence" value="ECO:0007669"/>
    <property type="project" value="UniProtKB-KW"/>
</dbReference>
<keyword evidence="3 6" id="KW-0731">Sigma factor</keyword>
<evidence type="ECO:0000259" key="7">
    <source>
        <dbReference type="Pfam" id="PF04542"/>
    </source>
</evidence>
<comment type="caution">
    <text evidence="9">The sequence shown here is derived from an EMBL/GenBank/DDBJ whole genome shotgun (WGS) entry which is preliminary data.</text>
</comment>
<dbReference type="SUPFAM" id="SSF88659">
    <property type="entry name" value="Sigma3 and sigma4 domains of RNA polymerase sigma factors"/>
    <property type="match status" value="1"/>
</dbReference>
<dbReference type="InterPro" id="IPR013249">
    <property type="entry name" value="RNA_pol_sigma70_r4_t2"/>
</dbReference>
<dbReference type="Gene3D" id="1.10.1740.10">
    <property type="match status" value="1"/>
</dbReference>
<reference evidence="9" key="1">
    <citation type="submission" date="2017-02" db="EMBL/GenBank/DDBJ databases">
        <title>Delving into the versatile metabolic prowess of the omnipresent phylum Bacteroidetes.</title>
        <authorList>
            <person name="Nobu M.K."/>
            <person name="Mei R."/>
            <person name="Narihiro T."/>
            <person name="Kuroda K."/>
            <person name="Liu W.-T."/>
        </authorList>
    </citation>
    <scope>NUCLEOTIDE SEQUENCE</scope>
    <source>
        <strain evidence="9">ADurb.Bin276</strain>
    </source>
</reference>